<reference evidence="4" key="1">
    <citation type="submission" date="2019-11" db="UniProtKB">
        <authorList>
            <consortium name="WormBaseParasite"/>
        </authorList>
    </citation>
    <scope>IDENTIFICATION</scope>
</reference>
<dbReference type="SMART" id="SM00473">
    <property type="entry name" value="PAN_AP"/>
    <property type="match status" value="1"/>
</dbReference>
<keyword evidence="1" id="KW-0472">Membrane</keyword>
<evidence type="ECO:0000256" key="2">
    <source>
        <dbReference type="SAM" id="SignalP"/>
    </source>
</evidence>
<organism evidence="4">
    <name type="scientific">Mesocestoides corti</name>
    <name type="common">Flatworm</name>
    <dbReference type="NCBI Taxonomy" id="53468"/>
    <lineage>
        <taxon>Eukaryota</taxon>
        <taxon>Metazoa</taxon>
        <taxon>Spiralia</taxon>
        <taxon>Lophotrochozoa</taxon>
        <taxon>Platyhelminthes</taxon>
        <taxon>Cestoda</taxon>
        <taxon>Eucestoda</taxon>
        <taxon>Cyclophyllidea</taxon>
        <taxon>Mesocestoididae</taxon>
        <taxon>Mesocestoides</taxon>
    </lineage>
</organism>
<evidence type="ECO:0000259" key="3">
    <source>
        <dbReference type="PROSITE" id="PS50948"/>
    </source>
</evidence>
<name>A0A5K3FEG6_MESCO</name>
<dbReference type="Pfam" id="PF00024">
    <property type="entry name" value="PAN_1"/>
    <property type="match status" value="1"/>
</dbReference>
<accession>A0A5K3FEG6</accession>
<dbReference type="SUPFAM" id="SSF57414">
    <property type="entry name" value="Hairpin loop containing domain-like"/>
    <property type="match status" value="1"/>
</dbReference>
<dbReference type="PROSITE" id="PS50948">
    <property type="entry name" value="PAN"/>
    <property type="match status" value="1"/>
</dbReference>
<dbReference type="WBParaSite" id="MCU_007184-RA">
    <property type="protein sequence ID" value="MCU_007184-RA"/>
    <property type="gene ID" value="MCU_007184"/>
</dbReference>
<keyword evidence="1" id="KW-1133">Transmembrane helix</keyword>
<feature type="domain" description="Apple" evidence="3">
    <location>
        <begin position="21"/>
        <end position="101"/>
    </location>
</feature>
<dbReference type="AlphaFoldDB" id="A0A5K3FEG6"/>
<protein>
    <submittedName>
        <fullName evidence="4">Apple domain-containing protein</fullName>
    </submittedName>
</protein>
<evidence type="ECO:0000256" key="1">
    <source>
        <dbReference type="SAM" id="Phobius"/>
    </source>
</evidence>
<dbReference type="InterPro" id="IPR003609">
    <property type="entry name" value="Pan_app"/>
</dbReference>
<keyword evidence="1" id="KW-0812">Transmembrane</keyword>
<sequence>MLLLLIVICFCRTSFCEVPTCEATLFKNVKISKESLLNGAVRLETTFLGLDECLAKCCGNENCTAVTYYSLTHKCIFYNCGNTSHCTTSDSVKANVYEIVKIAAENATNPFWSRLTNQTKKQKALTISVFVMVSLVLLGGVILFVYLCLRRRQRGQLKPSKRRIRKVRSGGGNYHILFNSEGEEAVANGNNSLF</sequence>
<proteinExistence type="predicted"/>
<keyword evidence="2" id="KW-0732">Signal</keyword>
<feature type="signal peptide" evidence="2">
    <location>
        <begin position="1"/>
        <end position="16"/>
    </location>
</feature>
<feature type="transmembrane region" description="Helical" evidence="1">
    <location>
        <begin position="124"/>
        <end position="149"/>
    </location>
</feature>
<feature type="chain" id="PRO_5024300188" evidence="2">
    <location>
        <begin position="17"/>
        <end position="194"/>
    </location>
</feature>
<evidence type="ECO:0000313" key="4">
    <source>
        <dbReference type="WBParaSite" id="MCU_007184-RA"/>
    </source>
</evidence>